<keyword evidence="2" id="KW-1185">Reference proteome</keyword>
<sequence length="873" mass="95027">MPPVETQRTERKCKYGPANLAIPISSGLTLQVLSTSTSMTVANVEHSSITALPGRIKENVLTFLGGSQATIHVYVLACFASRFRHRTDHQIQTWECQDGNPNQVWNTGYLSSALPEKSEIGQSGINNCGASNSQDSQCQTAWINLCGVDRSDVDDFCLFAPPSPDSVIGDTERIEVSWCTKAGRGTRLIPDGTLQGVHFVKTQDYVQITGTGDFTRINIRGGDAGGELDPHGADGNGNPVGGLVFGNSFGQALQYHEWTLFISSSEFCFRACVGPNAARNCQHIYDVMGCFWNMPGNYDSGVFESCQGDNTEPMGVYGTSTWFQGVDPTPGPHTAGPSSSCRTIPTSVSIPDLLRVGFAACSIETIVLLGVVAQNYPAPASTALWCIYARSFGPHRVVSFVDDWDDQSRAESHRKAYKTRSIPTYIIGTMSTLDAKLAAALSSREQRQIRRRLPDPTSSSDSSSLIDFSSNDYLSFSSSPMLRDRFLSVLSEAPDILGSGGSRLLVNGQAHNQLEARLAHFFGSPTALLFNSGFDANAGFFACIPQQGDVVVYDEYIHASVHDGVRASRAKNAQFSFSHNCIISLRKLLLRLIDERPSLVDGTCSLFLAVESLYSMDGTFAPLAEIVELFDQYFPRGNGHLVVDEAHATGIYGPQGRGRVAQLGLEDKVLARLHTFGKALAATGAVLLTNVLIRDYLLNYARPLIYTTSLSNANIIAASCSFDMLENGVAHKLANDLFGLVAHFHEILRPRLASIPQDLLALPSHLQHPLQGNPSGLLSPIIPIMTSQPRPLSAYLLNLGMNARPITWPTVPKGKDRVRVCLHAGNTRQDVEMLAEGMLNWAESVLLEVKQKRKAKLRHQVNGAFTVLLESKL</sequence>
<accession>A0ACB7J346</accession>
<name>A0ACB7J346_PLECO</name>
<evidence type="ECO:0000313" key="1">
    <source>
        <dbReference type="EMBL" id="KAG9224992.1"/>
    </source>
</evidence>
<dbReference type="Proteomes" id="UP000824881">
    <property type="component" value="Unassembled WGS sequence"/>
</dbReference>
<protein>
    <submittedName>
        <fullName evidence="1">Uncharacterized protein</fullName>
    </submittedName>
</protein>
<evidence type="ECO:0000313" key="2">
    <source>
        <dbReference type="Proteomes" id="UP000824881"/>
    </source>
</evidence>
<organism evidence="1 2">
    <name type="scientific">Pleurotus cornucopiae</name>
    <name type="common">Cornucopia mushroom</name>
    <dbReference type="NCBI Taxonomy" id="5321"/>
    <lineage>
        <taxon>Eukaryota</taxon>
        <taxon>Fungi</taxon>
        <taxon>Dikarya</taxon>
        <taxon>Basidiomycota</taxon>
        <taxon>Agaricomycotina</taxon>
        <taxon>Agaricomycetes</taxon>
        <taxon>Agaricomycetidae</taxon>
        <taxon>Agaricales</taxon>
        <taxon>Pleurotineae</taxon>
        <taxon>Pleurotaceae</taxon>
        <taxon>Pleurotus</taxon>
    </lineage>
</organism>
<gene>
    <name evidence="1" type="ORF">CCMSSC00406_0001857</name>
</gene>
<proteinExistence type="predicted"/>
<reference evidence="1 2" key="1">
    <citation type="journal article" date="2021" name="Appl. Environ. Microbiol.">
        <title>Genetic linkage and physical mapping for an oyster mushroom Pleurotus cornucopiae and QTL analysis for the trait cap color.</title>
        <authorList>
            <person name="Zhang Y."/>
            <person name="Gao W."/>
            <person name="Sonnenberg A."/>
            <person name="Chen Q."/>
            <person name="Zhang J."/>
            <person name="Huang C."/>
        </authorList>
    </citation>
    <scope>NUCLEOTIDE SEQUENCE [LARGE SCALE GENOMIC DNA]</scope>
    <source>
        <strain evidence="1">CCMSSC00406</strain>
    </source>
</reference>
<comment type="caution">
    <text evidence="1">The sequence shown here is derived from an EMBL/GenBank/DDBJ whole genome shotgun (WGS) entry which is preliminary data.</text>
</comment>
<dbReference type="EMBL" id="WQMT02000003">
    <property type="protein sequence ID" value="KAG9224992.1"/>
    <property type="molecule type" value="Genomic_DNA"/>
</dbReference>